<dbReference type="EMBL" id="CP053452">
    <property type="protein sequence ID" value="QJW94748.1"/>
    <property type="molecule type" value="Genomic_DNA"/>
</dbReference>
<reference evidence="2" key="1">
    <citation type="submission" date="2020-05" db="EMBL/GenBank/DDBJ databases">
        <title>Frigoriglobus tundricola gen. nov., sp. nov., a psychrotolerant cellulolytic planctomycete of the family Gemmataceae with two divergent copies of 16S rRNA gene.</title>
        <authorList>
            <person name="Kulichevskaya I.S."/>
            <person name="Ivanova A.A."/>
            <person name="Naumoff D.G."/>
            <person name="Beletsky A.V."/>
            <person name="Rijpstra W.I.C."/>
            <person name="Sinninghe Damste J.S."/>
            <person name="Mardanov A.V."/>
            <person name="Ravin N.V."/>
            <person name="Dedysh S.N."/>
        </authorList>
    </citation>
    <scope>NUCLEOTIDE SEQUENCE [LARGE SCALE GENOMIC DNA]</scope>
    <source>
        <strain evidence="2">PL17</strain>
    </source>
</reference>
<keyword evidence="2" id="KW-1185">Reference proteome</keyword>
<evidence type="ECO:0000313" key="1">
    <source>
        <dbReference type="EMBL" id="QJW94748.1"/>
    </source>
</evidence>
<sequence>MLCMASGVCGFVALYFILGTRAFRARKRRQEERIEEVVIWESPWEFPKSR</sequence>
<dbReference type="KEGG" id="ftj:FTUN_2270"/>
<proteinExistence type="predicted"/>
<dbReference type="RefSeq" id="WP_171470677.1">
    <property type="nucleotide sequence ID" value="NZ_CP053452.2"/>
</dbReference>
<gene>
    <name evidence="1" type="ORF">FTUN_2270</name>
</gene>
<name>A0A6M5YL97_9BACT</name>
<accession>A0A6M5YL97</accession>
<dbReference type="AlphaFoldDB" id="A0A6M5YL97"/>
<protein>
    <submittedName>
        <fullName evidence="1">Uncharacterized protein</fullName>
    </submittedName>
</protein>
<dbReference type="Proteomes" id="UP000503447">
    <property type="component" value="Chromosome"/>
</dbReference>
<organism evidence="1 2">
    <name type="scientific">Frigoriglobus tundricola</name>
    <dbReference type="NCBI Taxonomy" id="2774151"/>
    <lineage>
        <taxon>Bacteria</taxon>
        <taxon>Pseudomonadati</taxon>
        <taxon>Planctomycetota</taxon>
        <taxon>Planctomycetia</taxon>
        <taxon>Gemmatales</taxon>
        <taxon>Gemmataceae</taxon>
        <taxon>Frigoriglobus</taxon>
    </lineage>
</organism>
<evidence type="ECO:0000313" key="2">
    <source>
        <dbReference type="Proteomes" id="UP000503447"/>
    </source>
</evidence>